<name>A0A6J5PPG6_9CAUD</name>
<dbReference type="EMBL" id="LR797328">
    <property type="protein sequence ID" value="CAB4203364.1"/>
    <property type="molecule type" value="Genomic_DNA"/>
</dbReference>
<sequence>MTEATAPLLALVGAGWALLGLAALAGLAELGLIKPPSLDRRPSSPMMIVTKTPRKRRGARKEVTR</sequence>
<organism evidence="2">
    <name type="scientific">uncultured Caudovirales phage</name>
    <dbReference type="NCBI Taxonomy" id="2100421"/>
    <lineage>
        <taxon>Viruses</taxon>
        <taxon>Duplodnaviria</taxon>
        <taxon>Heunggongvirae</taxon>
        <taxon>Uroviricota</taxon>
        <taxon>Caudoviricetes</taxon>
        <taxon>Peduoviridae</taxon>
        <taxon>Maltschvirus</taxon>
        <taxon>Maltschvirus maltsch</taxon>
    </lineage>
</organism>
<evidence type="ECO:0000313" key="2">
    <source>
        <dbReference type="EMBL" id="CAB4173082.1"/>
    </source>
</evidence>
<evidence type="ECO:0000256" key="1">
    <source>
        <dbReference type="SAM" id="MobiDB-lite"/>
    </source>
</evidence>
<evidence type="ECO:0000313" key="3">
    <source>
        <dbReference type="EMBL" id="CAB4203364.1"/>
    </source>
</evidence>
<proteinExistence type="predicted"/>
<protein>
    <submittedName>
        <fullName evidence="2">Uncharacterized protein</fullName>
    </submittedName>
</protein>
<dbReference type="EMBL" id="LR797437">
    <property type="protein sequence ID" value="CAB4215994.1"/>
    <property type="molecule type" value="Genomic_DNA"/>
</dbReference>
<accession>A0A6J5PPG6</accession>
<dbReference type="EMBL" id="LR796890">
    <property type="protein sequence ID" value="CAB4173082.1"/>
    <property type="molecule type" value="Genomic_DNA"/>
</dbReference>
<feature type="region of interest" description="Disordered" evidence="1">
    <location>
        <begin position="37"/>
        <end position="65"/>
    </location>
</feature>
<gene>
    <name evidence="3" type="ORF">UFOVP1381_45</name>
    <name evidence="4" type="ORF">UFOVP1476_18</name>
    <name evidence="2" type="ORF">UFOVP944_28</name>
</gene>
<evidence type="ECO:0000313" key="4">
    <source>
        <dbReference type="EMBL" id="CAB4215994.1"/>
    </source>
</evidence>
<reference evidence="2" key="1">
    <citation type="submission" date="2020-05" db="EMBL/GenBank/DDBJ databases">
        <authorList>
            <person name="Chiriac C."/>
            <person name="Salcher M."/>
            <person name="Ghai R."/>
            <person name="Kavagutti S V."/>
        </authorList>
    </citation>
    <scope>NUCLEOTIDE SEQUENCE</scope>
</reference>